<evidence type="ECO:0000313" key="1">
    <source>
        <dbReference type="EMBL" id="KAJ3496962.1"/>
    </source>
</evidence>
<keyword evidence="2" id="KW-1185">Reference proteome</keyword>
<gene>
    <name evidence="1" type="ORF">NLG97_g2269</name>
</gene>
<reference evidence="1" key="1">
    <citation type="submission" date="2022-07" db="EMBL/GenBank/DDBJ databases">
        <title>Genome Sequence of Lecanicillium saksenae.</title>
        <authorList>
            <person name="Buettner E."/>
        </authorList>
    </citation>
    <scope>NUCLEOTIDE SEQUENCE</scope>
    <source>
        <strain evidence="1">VT-O1</strain>
    </source>
</reference>
<dbReference type="EMBL" id="JANAKD010000149">
    <property type="protein sequence ID" value="KAJ3496962.1"/>
    <property type="molecule type" value="Genomic_DNA"/>
</dbReference>
<accession>A0ACC1R4T7</accession>
<organism evidence="1 2">
    <name type="scientific">Lecanicillium saksenae</name>
    <dbReference type="NCBI Taxonomy" id="468837"/>
    <lineage>
        <taxon>Eukaryota</taxon>
        <taxon>Fungi</taxon>
        <taxon>Dikarya</taxon>
        <taxon>Ascomycota</taxon>
        <taxon>Pezizomycotina</taxon>
        <taxon>Sordariomycetes</taxon>
        <taxon>Hypocreomycetidae</taxon>
        <taxon>Hypocreales</taxon>
        <taxon>Cordycipitaceae</taxon>
        <taxon>Lecanicillium</taxon>
    </lineage>
</organism>
<protein>
    <submittedName>
        <fullName evidence="1">Uncharacterized protein</fullName>
    </submittedName>
</protein>
<name>A0ACC1R4T7_9HYPO</name>
<sequence length="155" mass="16238">MASLAGLSLPKNVSYYTVPVALFACIFPSLVAVTGSRGVYDNANPRNLTESIGRSEALSKEAKQRVIRAKAASSNGFETIGLYAAAVVAANHAGVDISSLNRLTVGYTISRFVYVILYVNLGAVRSLAPVRSAVWMVGISAIVALFIKGGNNLSG</sequence>
<proteinExistence type="predicted"/>
<dbReference type="Proteomes" id="UP001148737">
    <property type="component" value="Unassembled WGS sequence"/>
</dbReference>
<evidence type="ECO:0000313" key="2">
    <source>
        <dbReference type="Proteomes" id="UP001148737"/>
    </source>
</evidence>
<comment type="caution">
    <text evidence="1">The sequence shown here is derived from an EMBL/GenBank/DDBJ whole genome shotgun (WGS) entry which is preliminary data.</text>
</comment>